<proteinExistence type="predicted"/>
<name>A0A0G1NPK7_9BACT</name>
<reference evidence="1 2" key="1">
    <citation type="journal article" date="2015" name="Nature">
        <title>rRNA introns, odd ribosomes, and small enigmatic genomes across a large radiation of phyla.</title>
        <authorList>
            <person name="Brown C.T."/>
            <person name="Hug L.A."/>
            <person name="Thomas B.C."/>
            <person name="Sharon I."/>
            <person name="Castelle C.J."/>
            <person name="Singh A."/>
            <person name="Wilkins M.J."/>
            <person name="Williams K.H."/>
            <person name="Banfield J.F."/>
        </authorList>
    </citation>
    <scope>NUCLEOTIDE SEQUENCE [LARGE SCALE GENOMIC DNA]</scope>
</reference>
<evidence type="ECO:0000313" key="2">
    <source>
        <dbReference type="Proteomes" id="UP000034797"/>
    </source>
</evidence>
<accession>A0A0G1NPK7</accession>
<comment type="caution">
    <text evidence="1">The sequence shown here is derived from an EMBL/GenBank/DDBJ whole genome shotgun (WGS) entry which is preliminary data.</text>
</comment>
<dbReference type="Proteomes" id="UP000034797">
    <property type="component" value="Unassembled WGS sequence"/>
</dbReference>
<protein>
    <submittedName>
        <fullName evidence="1">Uncharacterized protein</fullName>
    </submittedName>
</protein>
<evidence type="ECO:0000313" key="1">
    <source>
        <dbReference type="EMBL" id="KKT86119.1"/>
    </source>
</evidence>
<dbReference type="AlphaFoldDB" id="A0A0G1NPK7"/>
<gene>
    <name evidence="1" type="ORF">UW84_C0016G0003</name>
</gene>
<dbReference type="EMBL" id="LCJW01000016">
    <property type="protein sequence ID" value="KKT86119.1"/>
    <property type="molecule type" value="Genomic_DNA"/>
</dbReference>
<organism evidence="1 2">
    <name type="scientific">Candidatus Collierbacteria bacterium GW2011_GWA2_44_99</name>
    <dbReference type="NCBI Taxonomy" id="1618380"/>
    <lineage>
        <taxon>Bacteria</taxon>
        <taxon>Candidatus Collieribacteriota</taxon>
    </lineage>
</organism>
<sequence length="188" mass="21144">MNKKILLAFITITLFVSLVTLAILRYRSQKVAVTQTVPLIPSSSTPRVSRPEAEITRTPGIPVQTDVSATTKQITDEVSLLEKDKIFDSLPLRQENFVTSVGLKTTINIYSFFYDPASSIRLEIYGLNYNLSELTGQNAIAFKESFLEAKKQLTAKGVVLKNLQVVYGNRQYIQDTATYWVKAFKLLD</sequence>